<name>A0A0N5BP04_STREA</name>
<reference evidence="3" key="1">
    <citation type="submission" date="2017-02" db="UniProtKB">
        <authorList>
            <consortium name="WormBaseParasite"/>
        </authorList>
    </citation>
    <scope>IDENTIFICATION</scope>
</reference>
<dbReference type="Proteomes" id="UP000046392">
    <property type="component" value="Unplaced"/>
</dbReference>
<sequence length="137" mass="15522">MLLKTFTVSIVSLIYIVSTSYYDGTTHGFYFYVNGNVTWNSQDIQNVSATMLSTSGSYCDYKFLKNNVSFSFLKYIGSGISIENFHLSINYTKSGVTEFLSKYFPKDCVNNKTCEDNNKPYETKKDCTCELGNITLS</sequence>
<evidence type="ECO:0000313" key="3">
    <source>
        <dbReference type="WBParaSite" id="SPAL_0000763250.1"/>
    </source>
</evidence>
<organism evidence="2 3">
    <name type="scientific">Strongyloides papillosus</name>
    <name type="common">Intestinal threadworm</name>
    <dbReference type="NCBI Taxonomy" id="174720"/>
    <lineage>
        <taxon>Eukaryota</taxon>
        <taxon>Metazoa</taxon>
        <taxon>Ecdysozoa</taxon>
        <taxon>Nematoda</taxon>
        <taxon>Chromadorea</taxon>
        <taxon>Rhabditida</taxon>
        <taxon>Tylenchina</taxon>
        <taxon>Panagrolaimomorpha</taxon>
        <taxon>Strongyloidoidea</taxon>
        <taxon>Strongyloididae</taxon>
        <taxon>Strongyloides</taxon>
    </lineage>
</organism>
<dbReference type="WBParaSite" id="SPAL_0000763250.1">
    <property type="protein sequence ID" value="SPAL_0000763250.1"/>
    <property type="gene ID" value="SPAL_0000763250"/>
</dbReference>
<evidence type="ECO:0000256" key="1">
    <source>
        <dbReference type="SAM" id="SignalP"/>
    </source>
</evidence>
<evidence type="ECO:0000313" key="2">
    <source>
        <dbReference type="Proteomes" id="UP000046392"/>
    </source>
</evidence>
<accession>A0A0N5BP04</accession>
<keyword evidence="1" id="KW-0732">Signal</keyword>
<dbReference type="AlphaFoldDB" id="A0A0N5BP04"/>
<protein>
    <submittedName>
        <fullName evidence="3">Astacin domain-containing protein</fullName>
    </submittedName>
</protein>
<feature type="chain" id="PRO_5005894703" evidence="1">
    <location>
        <begin position="29"/>
        <end position="137"/>
    </location>
</feature>
<keyword evidence="2" id="KW-1185">Reference proteome</keyword>
<feature type="signal peptide" evidence="1">
    <location>
        <begin position="1"/>
        <end position="28"/>
    </location>
</feature>
<proteinExistence type="predicted"/>